<reference evidence="1 2" key="1">
    <citation type="journal article" date="2018" name="Nat. Genet.">
        <title>The Rosa genome provides new insights in the design of modern roses.</title>
        <authorList>
            <person name="Bendahmane M."/>
        </authorList>
    </citation>
    <scope>NUCLEOTIDE SEQUENCE [LARGE SCALE GENOMIC DNA]</scope>
    <source>
        <strain evidence="2">cv. Old Blush</strain>
    </source>
</reference>
<accession>A0A2P6PM11</accession>
<comment type="caution">
    <text evidence="1">The sequence shown here is derived from an EMBL/GenBank/DDBJ whole genome shotgun (WGS) entry which is preliminary data.</text>
</comment>
<gene>
    <name evidence="1" type="ORF">RchiOBHm_Chr6g0255971</name>
</gene>
<dbReference type="STRING" id="74649.A0A2P6PM11"/>
<dbReference type="AlphaFoldDB" id="A0A2P6PM11"/>
<keyword evidence="2" id="KW-1185">Reference proteome</keyword>
<name>A0A2P6PM11_ROSCH</name>
<proteinExistence type="predicted"/>
<evidence type="ECO:0000313" key="2">
    <source>
        <dbReference type="Proteomes" id="UP000238479"/>
    </source>
</evidence>
<protein>
    <submittedName>
        <fullName evidence="1">Uncharacterized protein</fullName>
    </submittedName>
</protein>
<organism evidence="1 2">
    <name type="scientific">Rosa chinensis</name>
    <name type="common">China rose</name>
    <dbReference type="NCBI Taxonomy" id="74649"/>
    <lineage>
        <taxon>Eukaryota</taxon>
        <taxon>Viridiplantae</taxon>
        <taxon>Streptophyta</taxon>
        <taxon>Embryophyta</taxon>
        <taxon>Tracheophyta</taxon>
        <taxon>Spermatophyta</taxon>
        <taxon>Magnoliopsida</taxon>
        <taxon>eudicotyledons</taxon>
        <taxon>Gunneridae</taxon>
        <taxon>Pentapetalae</taxon>
        <taxon>rosids</taxon>
        <taxon>fabids</taxon>
        <taxon>Rosales</taxon>
        <taxon>Rosaceae</taxon>
        <taxon>Rosoideae</taxon>
        <taxon>Rosoideae incertae sedis</taxon>
        <taxon>Rosa</taxon>
    </lineage>
</organism>
<dbReference type="Gramene" id="PRQ22959">
    <property type="protein sequence ID" value="PRQ22959"/>
    <property type="gene ID" value="RchiOBHm_Chr6g0255971"/>
</dbReference>
<sequence length="80" mass="8669">MYSNFKKAITPDIHSRAMEIRIVLDDDGPGPASNGDAAVVTSLKTKPEDGEGSGKEDPEQTKLRAGLNLSVKFPQFFTEC</sequence>
<dbReference type="Proteomes" id="UP000238479">
    <property type="component" value="Chromosome 6"/>
</dbReference>
<dbReference type="EMBL" id="PDCK01000044">
    <property type="protein sequence ID" value="PRQ22959.1"/>
    <property type="molecule type" value="Genomic_DNA"/>
</dbReference>
<evidence type="ECO:0000313" key="1">
    <source>
        <dbReference type="EMBL" id="PRQ22959.1"/>
    </source>
</evidence>